<protein>
    <submittedName>
        <fullName evidence="1">Uncharacterized protein</fullName>
    </submittedName>
</protein>
<dbReference type="OrthoDB" id="4557975at2"/>
<dbReference type="EMBL" id="FOEF01000008">
    <property type="protein sequence ID" value="SEP40714.1"/>
    <property type="molecule type" value="Genomic_DNA"/>
</dbReference>
<evidence type="ECO:0000313" key="2">
    <source>
        <dbReference type="Proteomes" id="UP000198582"/>
    </source>
</evidence>
<proteinExistence type="predicted"/>
<dbReference type="RefSeq" id="WP_143086231.1">
    <property type="nucleotide sequence ID" value="NZ_FOEF01000008.1"/>
</dbReference>
<dbReference type="Proteomes" id="UP000198582">
    <property type="component" value="Unassembled WGS sequence"/>
</dbReference>
<organism evidence="1 2">
    <name type="scientific">Amycolatopsis saalfeldensis</name>
    <dbReference type="NCBI Taxonomy" id="394193"/>
    <lineage>
        <taxon>Bacteria</taxon>
        <taxon>Bacillati</taxon>
        <taxon>Actinomycetota</taxon>
        <taxon>Actinomycetes</taxon>
        <taxon>Pseudonocardiales</taxon>
        <taxon>Pseudonocardiaceae</taxon>
        <taxon>Amycolatopsis</taxon>
    </lineage>
</organism>
<dbReference type="AlphaFoldDB" id="A0A1H8XKV8"/>
<sequence length="122" mass="13157">METVAVPRPVVSALRQASVTGTATELIDRFRTSGRDGVARPPEAFGEVLAWLWQTDANAAVIHIAELMKQLRERHPLAHAVTPPVGFGELLDGVRGCLPAGFEQADLLISYTRTSLGDFYGG</sequence>
<evidence type="ECO:0000313" key="1">
    <source>
        <dbReference type="EMBL" id="SEP40714.1"/>
    </source>
</evidence>
<accession>A0A1H8XKV8</accession>
<reference evidence="2" key="1">
    <citation type="submission" date="2016-10" db="EMBL/GenBank/DDBJ databases">
        <authorList>
            <person name="Varghese N."/>
            <person name="Submissions S."/>
        </authorList>
    </citation>
    <scope>NUCLEOTIDE SEQUENCE [LARGE SCALE GENOMIC DNA]</scope>
    <source>
        <strain evidence="2">DSM 44993</strain>
    </source>
</reference>
<gene>
    <name evidence="1" type="ORF">SAMN04489732_10833</name>
</gene>
<keyword evidence="2" id="KW-1185">Reference proteome</keyword>
<name>A0A1H8XKV8_9PSEU</name>